<organism evidence="1 2">
    <name type="scientific">Mesonia oceanica</name>
    <dbReference type="NCBI Taxonomy" id="2687242"/>
    <lineage>
        <taxon>Bacteria</taxon>
        <taxon>Pseudomonadati</taxon>
        <taxon>Bacteroidota</taxon>
        <taxon>Flavobacteriia</taxon>
        <taxon>Flavobacteriales</taxon>
        <taxon>Flavobacteriaceae</taxon>
        <taxon>Mesonia</taxon>
    </lineage>
</organism>
<sequence>MKDHTITFLVLTLVTGISGFALGDFIGIEFLRIMFVVFTDLLVVSLLAKGLFSDNKKLQKIRVKK</sequence>
<dbReference type="Proteomes" id="UP000356253">
    <property type="component" value="Unassembled WGS sequence"/>
</dbReference>
<name>A0AC61YAX1_9FLAO</name>
<dbReference type="EMBL" id="CABVMM010000011">
    <property type="protein sequence ID" value="VVV01637.1"/>
    <property type="molecule type" value="Genomic_DNA"/>
</dbReference>
<comment type="caution">
    <text evidence="1">The sequence shown here is derived from an EMBL/GenBank/DDBJ whole genome shotgun (WGS) entry which is preliminary data.</text>
</comment>
<keyword evidence="2" id="KW-1185">Reference proteome</keyword>
<evidence type="ECO:0000313" key="1">
    <source>
        <dbReference type="EMBL" id="VVV01637.1"/>
    </source>
</evidence>
<reference evidence="1" key="1">
    <citation type="submission" date="2019-09" db="EMBL/GenBank/DDBJ databases">
        <authorList>
            <person name="Rodrigo-Torres L."/>
            <person name="Arahal R. D."/>
            <person name="Lucena T."/>
        </authorList>
    </citation>
    <scope>NUCLEOTIDE SEQUENCE</scope>
    <source>
        <strain evidence="1">ISS653</strain>
    </source>
</reference>
<gene>
    <name evidence="1" type="ORF">FVB9532_02930</name>
</gene>
<evidence type="ECO:0000313" key="2">
    <source>
        <dbReference type="Proteomes" id="UP000356253"/>
    </source>
</evidence>
<protein>
    <submittedName>
        <fullName evidence="1">Uncharacterized protein</fullName>
    </submittedName>
</protein>
<accession>A0AC61YAX1</accession>
<proteinExistence type="predicted"/>